<protein>
    <recommendedName>
        <fullName evidence="3">4Fe-4S ferredoxin-type domain-containing protein</fullName>
    </recommendedName>
</protein>
<evidence type="ECO:0000313" key="1">
    <source>
        <dbReference type="EMBL" id="SDE19620.1"/>
    </source>
</evidence>
<gene>
    <name evidence="1" type="ORF">SAMN04488071_2264</name>
</gene>
<keyword evidence="2" id="KW-1185">Reference proteome</keyword>
<name>A0A1G7AY69_9PROT</name>
<organism evidence="1 2">
    <name type="scientific">Kordiimonas lacus</name>
    <dbReference type="NCBI Taxonomy" id="637679"/>
    <lineage>
        <taxon>Bacteria</taxon>
        <taxon>Pseudomonadati</taxon>
        <taxon>Pseudomonadota</taxon>
        <taxon>Alphaproteobacteria</taxon>
        <taxon>Kordiimonadales</taxon>
        <taxon>Kordiimonadaceae</taxon>
        <taxon>Kordiimonas</taxon>
    </lineage>
</organism>
<proteinExistence type="predicted"/>
<dbReference type="AlphaFoldDB" id="A0A1G7AY69"/>
<evidence type="ECO:0008006" key="3">
    <source>
        <dbReference type="Google" id="ProtNLM"/>
    </source>
</evidence>
<sequence>MQYLFDEQGVLARARLNLHAVFALEALPADVHDALVGTDAGTSRFRQLILLGHGGKALWRAVTAGGLSTDDPIDSHSRDAASAYLDTSPACADYEFLYPPSDNPVPLIRIGELAGWHHASKFRVGINRDWGSWFAYRALVLADSRFTPVSRPRDTSPCDACEDKPCIKACPAAAVTDGEFLSGRCFDHRLSDGSSCAEACQARLACPVAAEHRYCDDQVRYHYGRSLESLRSYRKRGLV</sequence>
<reference evidence="1 2" key="1">
    <citation type="submission" date="2016-10" db="EMBL/GenBank/DDBJ databases">
        <authorList>
            <person name="de Groot N.N."/>
        </authorList>
    </citation>
    <scope>NUCLEOTIDE SEQUENCE [LARGE SCALE GENOMIC DNA]</scope>
    <source>
        <strain evidence="1 2">CGMCC 1.9109</strain>
    </source>
</reference>
<accession>A0A1G7AY69</accession>
<dbReference type="EMBL" id="FNAK01000005">
    <property type="protein sequence ID" value="SDE19620.1"/>
    <property type="molecule type" value="Genomic_DNA"/>
</dbReference>
<dbReference type="OrthoDB" id="8279740at2"/>
<evidence type="ECO:0000313" key="2">
    <source>
        <dbReference type="Proteomes" id="UP000183685"/>
    </source>
</evidence>
<dbReference type="RefSeq" id="WP_068307249.1">
    <property type="nucleotide sequence ID" value="NZ_FNAK01000005.1"/>
</dbReference>
<dbReference type="Proteomes" id="UP000183685">
    <property type="component" value="Unassembled WGS sequence"/>
</dbReference>
<dbReference type="STRING" id="637679.GCA_001550055_03429"/>